<dbReference type="AlphaFoldDB" id="A0A396FGR2"/>
<accession>A0A396FGR2</accession>
<dbReference type="RefSeq" id="WP_118375188.1">
    <property type="nucleotide sequence ID" value="NZ_QRPB01000005.1"/>
</dbReference>
<organism evidence="1 2">
    <name type="scientific">Agathobacter rectalis</name>
    <dbReference type="NCBI Taxonomy" id="39491"/>
    <lineage>
        <taxon>Bacteria</taxon>
        <taxon>Bacillati</taxon>
        <taxon>Bacillota</taxon>
        <taxon>Clostridia</taxon>
        <taxon>Lachnospirales</taxon>
        <taxon>Lachnospiraceae</taxon>
        <taxon>Agathobacter</taxon>
    </lineage>
</organism>
<comment type="caution">
    <text evidence="1">The sequence shown here is derived from an EMBL/GenBank/DDBJ whole genome shotgun (WGS) entry which is preliminary data.</text>
</comment>
<gene>
    <name evidence="1" type="ORF">DW001_05735</name>
</gene>
<evidence type="ECO:0000313" key="1">
    <source>
        <dbReference type="EMBL" id="RHL80683.1"/>
    </source>
</evidence>
<evidence type="ECO:0000313" key="2">
    <source>
        <dbReference type="Proteomes" id="UP000266698"/>
    </source>
</evidence>
<name>A0A396FGR2_9FIRM</name>
<reference evidence="1 2" key="1">
    <citation type="submission" date="2018-08" db="EMBL/GenBank/DDBJ databases">
        <title>A genome reference for cultivated species of the human gut microbiota.</title>
        <authorList>
            <person name="Zou Y."/>
            <person name="Xue W."/>
            <person name="Luo G."/>
        </authorList>
    </citation>
    <scope>NUCLEOTIDE SEQUENCE [LARGE SCALE GENOMIC DNA]</scope>
    <source>
        <strain evidence="1 2">AF36-2BH</strain>
    </source>
</reference>
<protein>
    <submittedName>
        <fullName evidence="1">Uncharacterized protein</fullName>
    </submittedName>
</protein>
<proteinExistence type="predicted"/>
<sequence length="393" mass="44998">MGRWGFSDALAFAVAMTVRDMSREKEKRLIKTQKFYQECYEKIASDSERAFNIVSKVVTKASHRYIPNEIASGSTYLALYAFALVIERQGRVTKEQSKITRIYFNNMSFPFSESAYLSAARTGGEVGNFRNVISISKSYAGGFWVNFFRALYKSGTQKDLQDMIDYTTSIIMRFSILGNPDSNISNAICQSFIDSVNYQINQVREISIKEVDWLGVIPIEDRLEEMKFFYEDLIDRSNITNDISKEELLPYLELQILNCICDVVMMTKQPKSVKLRMMNDAVRLSGIHTGVTPEQYVREIANNTEMGQFYKTMFSSGNPLGSFWLVIFTMGGQLYGTDATDEPIGIVNNIFSILIQIENYLDEKYNFLGKDSIAKEYMLHIIEQLADKCNEED</sequence>
<dbReference type="EMBL" id="QRPB01000005">
    <property type="protein sequence ID" value="RHL80683.1"/>
    <property type="molecule type" value="Genomic_DNA"/>
</dbReference>
<dbReference type="Proteomes" id="UP000266698">
    <property type="component" value="Unassembled WGS sequence"/>
</dbReference>